<gene>
    <name evidence="1" type="ORF">HanXRQr2_Chr01g0024711</name>
</gene>
<dbReference type="EMBL" id="MNCJ02000316">
    <property type="protein sequence ID" value="KAF5822291.1"/>
    <property type="molecule type" value="Genomic_DNA"/>
</dbReference>
<evidence type="ECO:0000313" key="1">
    <source>
        <dbReference type="EMBL" id="KAF5822291.1"/>
    </source>
</evidence>
<comment type="caution">
    <text evidence="1">The sequence shown here is derived from an EMBL/GenBank/DDBJ whole genome shotgun (WGS) entry which is preliminary data.</text>
</comment>
<organism evidence="1 2">
    <name type="scientific">Helianthus annuus</name>
    <name type="common">Common sunflower</name>
    <dbReference type="NCBI Taxonomy" id="4232"/>
    <lineage>
        <taxon>Eukaryota</taxon>
        <taxon>Viridiplantae</taxon>
        <taxon>Streptophyta</taxon>
        <taxon>Embryophyta</taxon>
        <taxon>Tracheophyta</taxon>
        <taxon>Spermatophyta</taxon>
        <taxon>Magnoliopsida</taxon>
        <taxon>eudicotyledons</taxon>
        <taxon>Gunneridae</taxon>
        <taxon>Pentapetalae</taxon>
        <taxon>asterids</taxon>
        <taxon>campanulids</taxon>
        <taxon>Asterales</taxon>
        <taxon>Asteraceae</taxon>
        <taxon>Asteroideae</taxon>
        <taxon>Heliantheae alliance</taxon>
        <taxon>Heliantheae</taxon>
        <taxon>Helianthus</taxon>
    </lineage>
</organism>
<proteinExistence type="predicted"/>
<sequence length="54" mass="6173">MIDNFSIIGTLAAAQSHSIGRFVRFEQNYGSQKIILESKSKFEQQRQKQKSGKL</sequence>
<dbReference type="AlphaFoldDB" id="A0A9K3P345"/>
<name>A0A9K3P345_HELAN</name>
<dbReference type="Proteomes" id="UP000215914">
    <property type="component" value="Unassembled WGS sequence"/>
</dbReference>
<protein>
    <submittedName>
        <fullName evidence="1">Uncharacterized protein</fullName>
    </submittedName>
</protein>
<keyword evidence="2" id="KW-1185">Reference proteome</keyword>
<reference evidence="1" key="2">
    <citation type="submission" date="2020-06" db="EMBL/GenBank/DDBJ databases">
        <title>Helianthus annuus Genome sequencing and assembly Release 2.</title>
        <authorList>
            <person name="Gouzy J."/>
            <person name="Langlade N."/>
            <person name="Munos S."/>
        </authorList>
    </citation>
    <scope>NUCLEOTIDE SEQUENCE</scope>
    <source>
        <tissue evidence="1">Leaves</tissue>
    </source>
</reference>
<reference evidence="1" key="1">
    <citation type="journal article" date="2017" name="Nature">
        <title>The sunflower genome provides insights into oil metabolism, flowering and Asterid evolution.</title>
        <authorList>
            <person name="Badouin H."/>
            <person name="Gouzy J."/>
            <person name="Grassa C.J."/>
            <person name="Murat F."/>
            <person name="Staton S.E."/>
            <person name="Cottret L."/>
            <person name="Lelandais-Briere C."/>
            <person name="Owens G.L."/>
            <person name="Carrere S."/>
            <person name="Mayjonade B."/>
            <person name="Legrand L."/>
            <person name="Gill N."/>
            <person name="Kane N.C."/>
            <person name="Bowers J.E."/>
            <person name="Hubner S."/>
            <person name="Bellec A."/>
            <person name="Berard A."/>
            <person name="Berges H."/>
            <person name="Blanchet N."/>
            <person name="Boniface M.C."/>
            <person name="Brunel D."/>
            <person name="Catrice O."/>
            <person name="Chaidir N."/>
            <person name="Claudel C."/>
            <person name="Donnadieu C."/>
            <person name="Faraut T."/>
            <person name="Fievet G."/>
            <person name="Helmstetter N."/>
            <person name="King M."/>
            <person name="Knapp S.J."/>
            <person name="Lai Z."/>
            <person name="Le Paslier M.C."/>
            <person name="Lippi Y."/>
            <person name="Lorenzon L."/>
            <person name="Mandel J.R."/>
            <person name="Marage G."/>
            <person name="Marchand G."/>
            <person name="Marquand E."/>
            <person name="Bret-Mestries E."/>
            <person name="Morien E."/>
            <person name="Nambeesan S."/>
            <person name="Nguyen T."/>
            <person name="Pegot-Espagnet P."/>
            <person name="Pouilly N."/>
            <person name="Raftis F."/>
            <person name="Sallet E."/>
            <person name="Schiex T."/>
            <person name="Thomas J."/>
            <person name="Vandecasteele C."/>
            <person name="Vares D."/>
            <person name="Vear F."/>
            <person name="Vautrin S."/>
            <person name="Crespi M."/>
            <person name="Mangin B."/>
            <person name="Burke J.M."/>
            <person name="Salse J."/>
            <person name="Munos S."/>
            <person name="Vincourt P."/>
            <person name="Rieseberg L.H."/>
            <person name="Langlade N.B."/>
        </authorList>
    </citation>
    <scope>NUCLEOTIDE SEQUENCE</scope>
    <source>
        <tissue evidence="1">Leaves</tissue>
    </source>
</reference>
<evidence type="ECO:0000313" key="2">
    <source>
        <dbReference type="Proteomes" id="UP000215914"/>
    </source>
</evidence>
<accession>A0A9K3P345</accession>
<dbReference type="Gramene" id="mRNA:HanXRQr2_Chr01g0024711">
    <property type="protein sequence ID" value="mRNA:HanXRQr2_Chr01g0024711"/>
    <property type="gene ID" value="HanXRQr2_Chr01g0024711"/>
</dbReference>